<dbReference type="Proteomes" id="UP001157109">
    <property type="component" value="Unassembled WGS sequence"/>
</dbReference>
<dbReference type="RefSeq" id="WP_241443460.1">
    <property type="nucleotide sequence ID" value="NZ_BSUJ01000001.1"/>
</dbReference>
<name>A0ABQ6HT34_9MICO</name>
<feature type="region of interest" description="Disordered" evidence="1">
    <location>
        <begin position="210"/>
        <end position="230"/>
    </location>
</feature>
<evidence type="ECO:0000256" key="1">
    <source>
        <dbReference type="SAM" id="MobiDB-lite"/>
    </source>
</evidence>
<dbReference type="EMBL" id="BSUJ01000001">
    <property type="protein sequence ID" value="GMA21537.1"/>
    <property type="molecule type" value="Genomic_DNA"/>
</dbReference>
<organism evidence="2 4">
    <name type="scientific">Arsenicicoccus piscis</name>
    <dbReference type="NCBI Taxonomy" id="673954"/>
    <lineage>
        <taxon>Bacteria</taxon>
        <taxon>Bacillati</taxon>
        <taxon>Actinomycetota</taxon>
        <taxon>Actinomycetes</taxon>
        <taxon>Micrococcales</taxon>
        <taxon>Intrasporangiaceae</taxon>
        <taxon>Arsenicicoccus</taxon>
    </lineage>
</organism>
<evidence type="ECO:0000313" key="2">
    <source>
        <dbReference type="EMBL" id="GMA21537.1"/>
    </source>
</evidence>
<evidence type="ECO:0000313" key="3">
    <source>
        <dbReference type="EMBL" id="GMA22143.1"/>
    </source>
</evidence>
<proteinExistence type="predicted"/>
<reference evidence="2" key="3">
    <citation type="submission" date="2023-02" db="EMBL/GenBank/DDBJ databases">
        <authorList>
            <person name="Sun Q."/>
            <person name="Mori K."/>
        </authorList>
    </citation>
    <scope>NUCLEOTIDE SEQUENCE</scope>
    <source>
        <strain evidence="2">NBRC 105830</strain>
    </source>
</reference>
<dbReference type="EMBL" id="BSUJ01000006">
    <property type="protein sequence ID" value="GMA22143.1"/>
    <property type="molecule type" value="Genomic_DNA"/>
</dbReference>
<evidence type="ECO:0000313" key="4">
    <source>
        <dbReference type="Proteomes" id="UP001157109"/>
    </source>
</evidence>
<accession>A0ABQ6HT34</accession>
<dbReference type="Pfam" id="PF22531">
    <property type="entry name" value="DUF7002"/>
    <property type="match status" value="1"/>
</dbReference>
<sequence>MKADELIAYHPQVFHTADARAWASIQSRGLLPAKDLLVDAVGGSGSGPGERRLRSQVLTTEGADGHVVVIRDQKPLKFLDDVLEEGTTREEFLHLLDSRVFFWATAERLGRLLRGRMYRTTPQVVLTVDTRSLVEAYGEVIEVSPYNTGSAHVPSAPRRGKSVSQRLDDFEYDAWRAKRRKADAAVVEATIPGAVPDILDHVVRVDDFPGPHFPTSSTEPQLDTVASDTP</sequence>
<comment type="caution">
    <text evidence="2">The sequence shown here is derived from an EMBL/GenBank/DDBJ whole genome shotgun (WGS) entry which is preliminary data.</text>
</comment>
<keyword evidence="4" id="KW-1185">Reference proteome</keyword>
<protein>
    <submittedName>
        <fullName evidence="2">Uncharacterized protein</fullName>
    </submittedName>
</protein>
<dbReference type="InterPro" id="IPR054271">
    <property type="entry name" value="DUF7002"/>
</dbReference>
<gene>
    <name evidence="2" type="ORF">GCM10025862_35580</name>
    <name evidence="3" type="ORF">GCM10025862_41660</name>
</gene>
<reference evidence="2" key="1">
    <citation type="journal article" date="2014" name="Int. J. Syst. Evol. Microbiol.">
        <title>Complete genome of a new Firmicutes species belonging to the dominant human colonic microbiota ('Ruminococcus bicirculans') reveals two chromosomes and a selective capacity to utilize plant glucans.</title>
        <authorList>
            <consortium name="NISC Comparative Sequencing Program"/>
            <person name="Wegmann U."/>
            <person name="Louis P."/>
            <person name="Goesmann A."/>
            <person name="Henrissat B."/>
            <person name="Duncan S.H."/>
            <person name="Flint H.J."/>
        </authorList>
    </citation>
    <scope>NUCLEOTIDE SEQUENCE</scope>
    <source>
        <strain evidence="2">NBRC 105830</strain>
    </source>
</reference>
<feature type="compositionally biased region" description="Polar residues" evidence="1">
    <location>
        <begin position="214"/>
        <end position="230"/>
    </location>
</feature>
<reference evidence="4" key="2">
    <citation type="journal article" date="2019" name="Int. J. Syst. Evol. Microbiol.">
        <title>The Global Catalogue of Microorganisms (GCM) 10K type strain sequencing project: providing services to taxonomists for standard genome sequencing and annotation.</title>
        <authorList>
            <consortium name="The Broad Institute Genomics Platform"/>
            <consortium name="The Broad Institute Genome Sequencing Center for Infectious Disease"/>
            <person name="Wu L."/>
            <person name="Ma J."/>
        </authorList>
    </citation>
    <scope>NUCLEOTIDE SEQUENCE [LARGE SCALE GENOMIC DNA]</scope>
    <source>
        <strain evidence="4">NBRC 105830</strain>
    </source>
</reference>